<organism evidence="2 3">
    <name type="scientific">Fischerella thermalis CCMEE 5330</name>
    <dbReference type="NCBI Taxonomy" id="2019670"/>
    <lineage>
        <taxon>Bacteria</taxon>
        <taxon>Bacillati</taxon>
        <taxon>Cyanobacteriota</taxon>
        <taxon>Cyanophyceae</taxon>
        <taxon>Nostocales</taxon>
        <taxon>Hapalosiphonaceae</taxon>
        <taxon>Fischerella</taxon>
    </lineage>
</organism>
<feature type="domain" description="ATPase BadF/BadG/BcrA/BcrD type" evidence="1">
    <location>
        <begin position="5"/>
        <end position="293"/>
    </location>
</feature>
<dbReference type="Proteomes" id="UP000234966">
    <property type="component" value="Unassembled WGS sequence"/>
</dbReference>
<dbReference type="Pfam" id="PF01869">
    <property type="entry name" value="BcrAD_BadFG"/>
    <property type="match status" value="1"/>
</dbReference>
<dbReference type="InterPro" id="IPR043129">
    <property type="entry name" value="ATPase_NBD"/>
</dbReference>
<comment type="caution">
    <text evidence="2">The sequence shown here is derived from an EMBL/GenBank/DDBJ whole genome shotgun (WGS) entry which is preliminary data.</text>
</comment>
<dbReference type="PANTHER" id="PTHR43190">
    <property type="entry name" value="N-ACETYL-D-GLUCOSAMINE KINASE"/>
    <property type="match status" value="1"/>
</dbReference>
<dbReference type="Gene3D" id="3.30.420.40">
    <property type="match status" value="2"/>
</dbReference>
<evidence type="ECO:0000313" key="2">
    <source>
        <dbReference type="EMBL" id="PMB48378.1"/>
    </source>
</evidence>
<proteinExistence type="predicted"/>
<evidence type="ECO:0000313" key="3">
    <source>
        <dbReference type="Proteomes" id="UP000234966"/>
    </source>
</evidence>
<gene>
    <name evidence="2" type="ORF">CEN41_01240</name>
</gene>
<name>A0A2N6MNQ5_9CYAN</name>
<sequence>MKYYIGVDGGGSNLRVALVDETMHLLREVVRGKANPNTLGIQQASDRIQQALREITEGFHEPIRAVGIGISGAPKAIAEKWLRDTVKAVLPFAEVVPSSDEEIALVGANGERRGVLVLSGTGSIAHGANDAGESLTIGGWGYLMGDKGSGYWLGMQALEAYIRHEDGTDTRPTSLVERVRQQCGFKDRFDIIPWLYQPAPDSSKVARLAPLVLEEAQAGDAHARHIVEEGAAELALLAQTIVRRLHITQPRYAFAGSLLTHPTPLAEALCRRLRLPAPPQPRYTPLIGAALLARLTVDPV</sequence>
<dbReference type="InterPro" id="IPR052519">
    <property type="entry name" value="Euk-type_GlcNAc_Kinase"/>
</dbReference>
<dbReference type="SUPFAM" id="SSF53067">
    <property type="entry name" value="Actin-like ATPase domain"/>
    <property type="match status" value="2"/>
</dbReference>
<dbReference type="PANTHER" id="PTHR43190:SF3">
    <property type="entry name" value="N-ACETYL-D-GLUCOSAMINE KINASE"/>
    <property type="match status" value="1"/>
</dbReference>
<accession>A0A2N6MNQ5</accession>
<dbReference type="EMBL" id="NMQI01000029">
    <property type="protein sequence ID" value="PMB48378.1"/>
    <property type="molecule type" value="Genomic_DNA"/>
</dbReference>
<dbReference type="AlphaFoldDB" id="A0A2N6MNQ5"/>
<protein>
    <recommendedName>
        <fullName evidence="1">ATPase BadF/BadG/BcrA/BcrD type domain-containing protein</fullName>
    </recommendedName>
</protein>
<dbReference type="InterPro" id="IPR002731">
    <property type="entry name" value="ATPase_BadF"/>
</dbReference>
<evidence type="ECO:0000259" key="1">
    <source>
        <dbReference type="Pfam" id="PF01869"/>
    </source>
</evidence>
<reference evidence="2 3" key="1">
    <citation type="submission" date="2017-07" db="EMBL/GenBank/DDBJ databases">
        <title>Genomes of Fischerella (Mastigocladus) sp. strains.</title>
        <authorList>
            <person name="Miller S.R."/>
        </authorList>
    </citation>
    <scope>NUCLEOTIDE SEQUENCE [LARGE SCALE GENOMIC DNA]</scope>
    <source>
        <strain evidence="2 3">CCMEE 5330</strain>
    </source>
</reference>
<dbReference type="CDD" id="cd24007">
    <property type="entry name" value="ASKHA_NBD_eukNAGK-like"/>
    <property type="match status" value="1"/>
</dbReference>